<reference evidence="1" key="1">
    <citation type="journal article" date="2020" name="Fungal Divers.">
        <title>Resolving the Mortierellaceae phylogeny through synthesis of multi-gene phylogenetics and phylogenomics.</title>
        <authorList>
            <person name="Vandepol N."/>
            <person name="Liber J."/>
            <person name="Desiro A."/>
            <person name="Na H."/>
            <person name="Kennedy M."/>
            <person name="Barry K."/>
            <person name="Grigoriev I.V."/>
            <person name="Miller A.N."/>
            <person name="O'Donnell K."/>
            <person name="Stajich J.E."/>
            <person name="Bonito G."/>
        </authorList>
    </citation>
    <scope>NUCLEOTIDE SEQUENCE</scope>
    <source>
        <strain evidence="1">NRRL 2591</strain>
    </source>
</reference>
<dbReference type="EMBL" id="JAAAXW010000040">
    <property type="protein sequence ID" value="KAF9547571.1"/>
    <property type="molecule type" value="Genomic_DNA"/>
</dbReference>
<organism evidence="1 2">
    <name type="scientific">Mortierella hygrophila</name>
    <dbReference type="NCBI Taxonomy" id="979708"/>
    <lineage>
        <taxon>Eukaryota</taxon>
        <taxon>Fungi</taxon>
        <taxon>Fungi incertae sedis</taxon>
        <taxon>Mucoromycota</taxon>
        <taxon>Mortierellomycotina</taxon>
        <taxon>Mortierellomycetes</taxon>
        <taxon>Mortierellales</taxon>
        <taxon>Mortierellaceae</taxon>
        <taxon>Mortierella</taxon>
    </lineage>
</organism>
<dbReference type="AlphaFoldDB" id="A0A9P6FCD8"/>
<proteinExistence type="predicted"/>
<gene>
    <name evidence="1" type="ORF">EC957_008227</name>
</gene>
<protein>
    <submittedName>
        <fullName evidence="1">Uncharacterized protein</fullName>
    </submittedName>
</protein>
<comment type="caution">
    <text evidence="1">The sequence shown here is derived from an EMBL/GenBank/DDBJ whole genome shotgun (WGS) entry which is preliminary data.</text>
</comment>
<evidence type="ECO:0000313" key="2">
    <source>
        <dbReference type="Proteomes" id="UP000723463"/>
    </source>
</evidence>
<accession>A0A9P6FCD8</accession>
<evidence type="ECO:0000313" key="1">
    <source>
        <dbReference type="EMBL" id="KAF9547571.1"/>
    </source>
</evidence>
<sequence length="114" mass="13059">MIQYLAIGSRRVFVGLLAPATILLFHELYRLHSSQSTQPSSEYQCNADVTLANRPITLPPLADHTPKQQANRQVRRRKKAQVFDIIPINHELDQLENRLNELNTVVDSFVIIKN</sequence>
<keyword evidence="2" id="KW-1185">Reference proteome</keyword>
<dbReference type="Proteomes" id="UP000723463">
    <property type="component" value="Unassembled WGS sequence"/>
</dbReference>
<name>A0A9P6FCD8_9FUNG</name>